<feature type="signal peptide" evidence="2">
    <location>
        <begin position="1"/>
        <end position="18"/>
    </location>
</feature>
<protein>
    <submittedName>
        <fullName evidence="3">Uncharacterized protein</fullName>
    </submittedName>
</protein>
<proteinExistence type="predicted"/>
<name>A0A0E0DNU1_9ORYZ</name>
<feature type="compositionally biased region" description="Basic and acidic residues" evidence="1">
    <location>
        <begin position="136"/>
        <end position="169"/>
    </location>
</feature>
<dbReference type="EnsemblPlants" id="OMERI05G07710.1">
    <property type="protein sequence ID" value="OMERI05G07710.1"/>
    <property type="gene ID" value="OMERI05G07710"/>
</dbReference>
<keyword evidence="2" id="KW-0732">Signal</keyword>
<dbReference type="HOGENOM" id="CLU_1130586_0_0_1"/>
<evidence type="ECO:0000313" key="4">
    <source>
        <dbReference type="Proteomes" id="UP000008021"/>
    </source>
</evidence>
<reference evidence="3" key="2">
    <citation type="submission" date="2018-05" db="EMBL/GenBank/DDBJ databases">
        <title>OmerRS3 (Oryza meridionalis Reference Sequence Version 3).</title>
        <authorList>
            <person name="Zhang J."/>
            <person name="Kudrna D."/>
            <person name="Lee S."/>
            <person name="Talag J."/>
            <person name="Welchert J."/>
            <person name="Wing R.A."/>
        </authorList>
    </citation>
    <scope>NUCLEOTIDE SEQUENCE [LARGE SCALE GENOMIC DNA]</scope>
    <source>
        <strain evidence="3">cv. OR44</strain>
    </source>
</reference>
<evidence type="ECO:0000256" key="1">
    <source>
        <dbReference type="SAM" id="MobiDB-lite"/>
    </source>
</evidence>
<feature type="region of interest" description="Disordered" evidence="1">
    <location>
        <begin position="129"/>
        <end position="220"/>
    </location>
</feature>
<feature type="region of interest" description="Disordered" evidence="1">
    <location>
        <begin position="27"/>
        <end position="62"/>
    </location>
</feature>
<feature type="chain" id="PRO_5002357476" evidence="2">
    <location>
        <begin position="19"/>
        <end position="246"/>
    </location>
</feature>
<dbReference type="PANTHER" id="PTHR31071">
    <property type="entry name" value="GB|AAF24581.1"/>
    <property type="match status" value="1"/>
</dbReference>
<evidence type="ECO:0000313" key="3">
    <source>
        <dbReference type="EnsemblPlants" id="OMERI05G07710.1"/>
    </source>
</evidence>
<dbReference type="STRING" id="40149.A0A0E0DNU1"/>
<dbReference type="Proteomes" id="UP000008021">
    <property type="component" value="Chromosome 5"/>
</dbReference>
<feature type="compositionally biased region" description="Basic residues" evidence="1">
    <location>
        <begin position="180"/>
        <end position="192"/>
    </location>
</feature>
<sequence length="246" mass="27999">MSASPLFSFLVLFLPVLPRRTARQQAQRLSLQRDGADEGIARRGGMGVEEPAEGEGHGDRRCARWKRRQAVAELDGERRSRRHAKRVNTKLRKELVDAKRELPTSHRELERERRSREWPEKVYDELIRGGLAGGRGGEEEVEMRREAERAHEELEKEWEMLRLADDLRRPSRVPPPRPSHPQRRSPPHHPRAHGLGAATATATEGLPTSFGEGGDGLWRPASAKQHRGRIVLSPQFLSPFSLKIIK</sequence>
<dbReference type="InterPro" id="IPR043424">
    <property type="entry name" value="BLT-like"/>
</dbReference>
<accession>A0A0E0DNU1</accession>
<dbReference type="AlphaFoldDB" id="A0A0E0DNU1"/>
<dbReference type="Gramene" id="OMERI05G07710.1">
    <property type="protein sequence ID" value="OMERI05G07710.1"/>
    <property type="gene ID" value="OMERI05G07710"/>
</dbReference>
<dbReference type="PANTHER" id="PTHR31071:SF63">
    <property type="entry name" value="OS02G0506100 PROTEIN"/>
    <property type="match status" value="1"/>
</dbReference>
<organism evidence="3">
    <name type="scientific">Oryza meridionalis</name>
    <dbReference type="NCBI Taxonomy" id="40149"/>
    <lineage>
        <taxon>Eukaryota</taxon>
        <taxon>Viridiplantae</taxon>
        <taxon>Streptophyta</taxon>
        <taxon>Embryophyta</taxon>
        <taxon>Tracheophyta</taxon>
        <taxon>Spermatophyta</taxon>
        <taxon>Magnoliopsida</taxon>
        <taxon>Liliopsida</taxon>
        <taxon>Poales</taxon>
        <taxon>Poaceae</taxon>
        <taxon>BOP clade</taxon>
        <taxon>Oryzoideae</taxon>
        <taxon>Oryzeae</taxon>
        <taxon>Oryzinae</taxon>
        <taxon>Oryza</taxon>
    </lineage>
</organism>
<reference evidence="3" key="1">
    <citation type="submission" date="2015-04" db="UniProtKB">
        <authorList>
            <consortium name="EnsemblPlants"/>
        </authorList>
    </citation>
    <scope>IDENTIFICATION</scope>
</reference>
<keyword evidence="4" id="KW-1185">Reference proteome</keyword>
<evidence type="ECO:0000256" key="2">
    <source>
        <dbReference type="SAM" id="SignalP"/>
    </source>
</evidence>